<dbReference type="Pfam" id="PF00156">
    <property type="entry name" value="Pribosyltran"/>
    <property type="match status" value="1"/>
</dbReference>
<dbReference type="GO" id="GO:0000287">
    <property type="term" value="F:magnesium ion binding"/>
    <property type="evidence" value="ECO:0000318"/>
    <property type="project" value="GO_Central"/>
</dbReference>
<protein>
    <recommendedName>
        <fullName evidence="2">Phosphoribosyltransferase domain-containing protein</fullName>
    </recommendedName>
</protein>
<dbReference type="KEGG" id="mbr:MONBRDRAFT_37026"/>
<organism evidence="3 4">
    <name type="scientific">Monosiga brevicollis</name>
    <name type="common">Choanoflagellate</name>
    <dbReference type="NCBI Taxonomy" id="81824"/>
    <lineage>
        <taxon>Eukaryota</taxon>
        <taxon>Choanoflagellata</taxon>
        <taxon>Craspedida</taxon>
        <taxon>Salpingoecidae</taxon>
        <taxon>Monosiga</taxon>
    </lineage>
</organism>
<feature type="domain" description="Phosphoribosyltransferase" evidence="2">
    <location>
        <begin position="59"/>
        <end position="193"/>
    </location>
</feature>
<dbReference type="Gene3D" id="3.40.50.2020">
    <property type="match status" value="1"/>
</dbReference>
<dbReference type="EMBL" id="CH991550">
    <property type="protein sequence ID" value="EDQ89568.1"/>
    <property type="molecule type" value="Genomic_DNA"/>
</dbReference>
<dbReference type="RefSeq" id="XP_001745597.1">
    <property type="nucleotide sequence ID" value="XM_001745545.1"/>
</dbReference>
<dbReference type="InterPro" id="IPR050408">
    <property type="entry name" value="HGPRT"/>
</dbReference>
<evidence type="ECO:0000313" key="4">
    <source>
        <dbReference type="Proteomes" id="UP000001357"/>
    </source>
</evidence>
<dbReference type="STRING" id="81824.A9UZ44"/>
<gene>
    <name evidence="3" type="ORF">MONBRDRAFT_37026</name>
</gene>
<evidence type="ECO:0000259" key="2">
    <source>
        <dbReference type="Pfam" id="PF00156"/>
    </source>
</evidence>
<dbReference type="InParanoid" id="A9UZ44"/>
<dbReference type="GO" id="GO:0046100">
    <property type="term" value="P:hypoxanthine metabolic process"/>
    <property type="evidence" value="ECO:0000318"/>
    <property type="project" value="GO_Central"/>
</dbReference>
<feature type="compositionally biased region" description="Basic and acidic residues" evidence="1">
    <location>
        <begin position="1"/>
        <end position="26"/>
    </location>
</feature>
<dbReference type="CDD" id="cd06223">
    <property type="entry name" value="PRTases_typeI"/>
    <property type="match status" value="1"/>
</dbReference>
<dbReference type="PANTHER" id="PTHR43340">
    <property type="entry name" value="HYPOXANTHINE-GUANINE PHOSPHORIBOSYLTRANSFERASE"/>
    <property type="match status" value="1"/>
</dbReference>
<dbReference type="PANTHER" id="PTHR43340:SF1">
    <property type="entry name" value="HYPOXANTHINE PHOSPHORIBOSYLTRANSFERASE"/>
    <property type="match status" value="1"/>
</dbReference>
<dbReference type="GO" id="GO:0032263">
    <property type="term" value="P:GMP salvage"/>
    <property type="evidence" value="ECO:0000318"/>
    <property type="project" value="GO_Central"/>
</dbReference>
<evidence type="ECO:0000313" key="3">
    <source>
        <dbReference type="EMBL" id="EDQ89568.1"/>
    </source>
</evidence>
<dbReference type="Proteomes" id="UP000001357">
    <property type="component" value="Unassembled WGS sequence"/>
</dbReference>
<dbReference type="InterPro" id="IPR029057">
    <property type="entry name" value="PRTase-like"/>
</dbReference>
<dbReference type="OMA" id="YQAYEIS"/>
<evidence type="ECO:0000256" key="1">
    <source>
        <dbReference type="SAM" id="MobiDB-lite"/>
    </source>
</evidence>
<keyword evidence="4" id="KW-1185">Reference proteome</keyword>
<dbReference type="InterPro" id="IPR000836">
    <property type="entry name" value="PRTase_dom"/>
</dbReference>
<feature type="region of interest" description="Disordered" evidence="1">
    <location>
        <begin position="1"/>
        <end position="29"/>
    </location>
</feature>
<sequence>MSAQDAAKRETAATSEVDAKRSRADQPKPFVSIPDNFDGYALDSFCIPKHYEDSLERILLPHGIIMDRVAKMARDIVSDLEYEPLTCLCILKGGHQFFADLVDRIKMLNESGPLSLPLRIDFIRAKSYEDDHSTGKVQIIGGDNMESIRGRNVLIVEDMIDTGNTMVKLLATLREYEPKTLRVASLFVKRTPLSNGYKPHCTSDRPSNTYPTRASPLLPLLMSTAFLDTGFEVPNHFVVGYALDYNEYFRDLPHVAILNDTGKEKYKMSSHD</sequence>
<reference evidence="3 4" key="1">
    <citation type="journal article" date="2008" name="Nature">
        <title>The genome of the choanoflagellate Monosiga brevicollis and the origin of metazoans.</title>
        <authorList>
            <consortium name="JGI Sequencing"/>
            <person name="King N."/>
            <person name="Westbrook M.J."/>
            <person name="Young S.L."/>
            <person name="Kuo A."/>
            <person name="Abedin M."/>
            <person name="Chapman J."/>
            <person name="Fairclough S."/>
            <person name="Hellsten U."/>
            <person name="Isogai Y."/>
            <person name="Letunic I."/>
            <person name="Marr M."/>
            <person name="Pincus D."/>
            <person name="Putnam N."/>
            <person name="Rokas A."/>
            <person name="Wright K.J."/>
            <person name="Zuzow R."/>
            <person name="Dirks W."/>
            <person name="Good M."/>
            <person name="Goodstein D."/>
            <person name="Lemons D."/>
            <person name="Li W."/>
            <person name="Lyons J.B."/>
            <person name="Morris A."/>
            <person name="Nichols S."/>
            <person name="Richter D.J."/>
            <person name="Salamov A."/>
            <person name="Bork P."/>
            <person name="Lim W.A."/>
            <person name="Manning G."/>
            <person name="Miller W.T."/>
            <person name="McGinnis W."/>
            <person name="Shapiro H."/>
            <person name="Tjian R."/>
            <person name="Grigoriev I.V."/>
            <person name="Rokhsar D."/>
        </authorList>
    </citation>
    <scope>NUCLEOTIDE SEQUENCE [LARGE SCALE GENOMIC DNA]</scope>
    <source>
        <strain evidence="4">MX1 / ATCC 50154</strain>
    </source>
</reference>
<dbReference type="GeneID" id="5890912"/>
<dbReference type="SUPFAM" id="SSF53271">
    <property type="entry name" value="PRTase-like"/>
    <property type="match status" value="1"/>
</dbReference>
<dbReference type="GO" id="GO:0005829">
    <property type="term" value="C:cytosol"/>
    <property type="evidence" value="ECO:0000318"/>
    <property type="project" value="GO_Central"/>
</dbReference>
<dbReference type="GO" id="GO:0004422">
    <property type="term" value="F:hypoxanthine phosphoribosyltransferase activity"/>
    <property type="evidence" value="ECO:0000318"/>
    <property type="project" value="GO_Central"/>
</dbReference>
<dbReference type="eggNOG" id="KOG3367">
    <property type="taxonomic scope" value="Eukaryota"/>
</dbReference>
<proteinExistence type="predicted"/>
<dbReference type="AlphaFoldDB" id="A9UZ44"/>
<dbReference type="FunFam" id="3.40.50.2020:FF:000053">
    <property type="entry name" value="Hypoxanthine phosphoribosyltransferase"/>
    <property type="match status" value="1"/>
</dbReference>
<name>A9UZ44_MONBE</name>
<accession>A9UZ44</accession>
<dbReference type="GO" id="GO:0032264">
    <property type="term" value="P:IMP salvage"/>
    <property type="evidence" value="ECO:0000318"/>
    <property type="project" value="GO_Central"/>
</dbReference>
<dbReference type="FunCoup" id="A9UZ44">
    <property type="interactions" value="443"/>
</dbReference>
<dbReference type="GO" id="GO:0006178">
    <property type="term" value="P:guanine salvage"/>
    <property type="evidence" value="ECO:0000318"/>
    <property type="project" value="GO_Central"/>
</dbReference>